<reference evidence="5" key="1">
    <citation type="submission" date="2023-10" db="EMBL/GenBank/DDBJ databases">
        <authorList>
            <person name="Noh H."/>
        </authorList>
    </citation>
    <scope>NUCLEOTIDE SEQUENCE</scope>
    <source>
        <strain evidence="5">DUCC4014</strain>
    </source>
</reference>
<feature type="region of interest" description="Disordered" evidence="2">
    <location>
        <begin position="1"/>
        <end position="68"/>
    </location>
</feature>
<evidence type="ECO:0000256" key="2">
    <source>
        <dbReference type="SAM" id="MobiDB-lite"/>
    </source>
</evidence>
<dbReference type="Pfam" id="PF17102">
    <property type="entry name" value="Stealth_CR3"/>
    <property type="match status" value="1"/>
</dbReference>
<dbReference type="InterPro" id="IPR047141">
    <property type="entry name" value="Stealth"/>
</dbReference>
<dbReference type="EMBL" id="CP086720">
    <property type="protein sequence ID" value="WOO85627.1"/>
    <property type="molecule type" value="Genomic_DNA"/>
</dbReference>
<sequence>MKWPIVFERDTTPRYTPVRQASTDNNSLLQAMAAHSASQAPRSDKYAPAARYATASSDDESSGSSGSDMDLEAARPIFKYVGSPSTRRLRPFMGMRTTRTVALCIAGLVSVLITYHLILPTDLATRIIRPIETPQDIPKWSYDDDDDDAYSYYGNTTGPESEGYAIASDQTHLLVPVKRLTAPPPRLLLPMDSRPRLDLLSHFYVTGQLPVGGRSHTQAPIDLVYMYVNATSPYFGPAKDSKVNEENIQSLKGKFRHWRDNGELRGAVRSGAMALGKYVGAVHLVSAAYDLPEGAEVPPEAEALVANGTVASGTHWRMGQIPEWLNTEDKGNLRNHFHPDLFRLPRDNDGKTPPSISKLDEEDWQRKSLPTFNSFSIENRVGMIPGLADTYIMSNDDMFSLQIMAPTDFHHPLLGPVHRLDPGMTVEPKLTPTLLSSSGEWGGLQHAAYLISQRFTTRQRMYEHHMPKAMSRSLTHEATIMFAEPLAEATTRTFRESTRGVGDIEMSWLVTQLQIERWREALLWSFIVARVGGPEGKWGASARDELRRVLGVDKGDEGDVVVVKSGRRETIVDVPYLDRHGGWEDPKNSFYKWSSFDGHLPSDPEVEKERTCYFSIMQCLPRNFFDHSTEFEAHEIFTSLAFEKPACGDCLITALVTASGIRGLSAFLPDEEAVFHPTKKAPEGMWHRPEPILPLTPNWRDADFSMAANVRRGQDVWEGAPARADAGVNLRNWVVKLLSRYAYVYGTSHVKFAMVHTVLHLHKALKEIDADPEISMLCINDDQPDYAREVVRLSLSKWMEDEFGGENKYVRWERPNWPWVLPAPSEVPA</sequence>
<keyword evidence="3" id="KW-1133">Transmembrane helix</keyword>
<name>A0AAF0YFV9_9TREE</name>
<keyword evidence="1" id="KW-0808">Transferase</keyword>
<feature type="transmembrane region" description="Helical" evidence="3">
    <location>
        <begin position="100"/>
        <end position="119"/>
    </location>
</feature>
<dbReference type="Proteomes" id="UP000827549">
    <property type="component" value="Chromosome 7"/>
</dbReference>
<feature type="domain" description="Stealth protein CR3 conserved region 3" evidence="4">
    <location>
        <begin position="464"/>
        <end position="513"/>
    </location>
</feature>
<feature type="compositionally biased region" description="Polar residues" evidence="2">
    <location>
        <begin position="19"/>
        <end position="29"/>
    </location>
</feature>
<dbReference type="AlphaFoldDB" id="A0AAF0YFV9"/>
<dbReference type="GeneID" id="87812290"/>
<gene>
    <name evidence="5" type="primary">XPT1_2</name>
    <name evidence="5" type="ORF">LOC62_07G009127</name>
</gene>
<proteinExistence type="predicted"/>
<protein>
    <submittedName>
        <fullName evidence="5">3-O-alpha-D-mannopyranosyl-alpha-D-mannopyranose xylosylphosphotransferase</fullName>
    </submittedName>
</protein>
<keyword evidence="3" id="KW-0812">Transmembrane</keyword>
<dbReference type="PANTHER" id="PTHR24045:SF0">
    <property type="entry name" value="N-ACETYLGLUCOSAMINE-1-PHOSPHOTRANSFERASE SUBUNITS ALPHA_BETA"/>
    <property type="match status" value="1"/>
</dbReference>
<evidence type="ECO:0000256" key="1">
    <source>
        <dbReference type="ARBA" id="ARBA00022679"/>
    </source>
</evidence>
<keyword evidence="6" id="KW-1185">Reference proteome</keyword>
<dbReference type="GO" id="GO:0005794">
    <property type="term" value="C:Golgi apparatus"/>
    <property type="evidence" value="ECO:0007669"/>
    <property type="project" value="TreeGrafter"/>
</dbReference>
<dbReference type="GO" id="GO:0046835">
    <property type="term" value="P:carbohydrate phosphorylation"/>
    <property type="evidence" value="ECO:0007669"/>
    <property type="project" value="TreeGrafter"/>
</dbReference>
<evidence type="ECO:0000259" key="4">
    <source>
        <dbReference type="Pfam" id="PF17102"/>
    </source>
</evidence>
<dbReference type="PANTHER" id="PTHR24045">
    <property type="match status" value="1"/>
</dbReference>
<dbReference type="InterPro" id="IPR031357">
    <property type="entry name" value="Stealth_CR3"/>
</dbReference>
<organism evidence="5 6">
    <name type="scientific">Vanrija pseudolonga</name>
    <dbReference type="NCBI Taxonomy" id="143232"/>
    <lineage>
        <taxon>Eukaryota</taxon>
        <taxon>Fungi</taxon>
        <taxon>Dikarya</taxon>
        <taxon>Basidiomycota</taxon>
        <taxon>Agaricomycotina</taxon>
        <taxon>Tremellomycetes</taxon>
        <taxon>Trichosporonales</taxon>
        <taxon>Trichosporonaceae</taxon>
        <taxon>Vanrija</taxon>
    </lineage>
</organism>
<dbReference type="GO" id="GO:0003976">
    <property type="term" value="F:UDP-N-acetylglucosamine-lysosomal-enzyme N-acetylglucosaminephosphotransferase activity"/>
    <property type="evidence" value="ECO:0007669"/>
    <property type="project" value="TreeGrafter"/>
</dbReference>
<evidence type="ECO:0000256" key="3">
    <source>
        <dbReference type="SAM" id="Phobius"/>
    </source>
</evidence>
<dbReference type="RefSeq" id="XP_062631653.1">
    <property type="nucleotide sequence ID" value="XM_062775669.1"/>
</dbReference>
<accession>A0AAF0YFV9</accession>
<keyword evidence="3" id="KW-0472">Membrane</keyword>
<evidence type="ECO:0000313" key="6">
    <source>
        <dbReference type="Proteomes" id="UP000827549"/>
    </source>
</evidence>
<evidence type="ECO:0000313" key="5">
    <source>
        <dbReference type="EMBL" id="WOO85627.1"/>
    </source>
</evidence>